<feature type="region of interest" description="Disordered" evidence="1">
    <location>
        <begin position="285"/>
        <end position="360"/>
    </location>
</feature>
<feature type="compositionally biased region" description="Basic and acidic residues" evidence="1">
    <location>
        <begin position="808"/>
        <end position="824"/>
    </location>
</feature>
<sequence>MIEITFYIHYLILDLVFGWPSFSWPFLNYWTDTRLNDDSTFGISVKCLLVNYHERNHELLAYGRIDGEREHGLVERDSEDEIIEREQEDERTELEREDERFELEREDERVGLEREDERHRRRMREQRETRVANPVRRRRREGPKTVRFAFQPSGSTTDESDANGPASHTIPFWRTGIPRDFIHPSLYGGHNTDSAASSSLLSADSGLGSSSANLFAANSEEERARQAHNYSAPGRLEGGGPLGLTHDTLLTGDVNAPEGSATLQHPAQRVPAVLFPVIETPQRADAFVGNETPSSRHGEEPPRPDRRPNPQAWQTVRSTIAAIRPSSTRADAGVPDSGPDINTAESLPIPHSTSSALSTATTMVDQEHTILASAANIPSPASAAIDQGPAILVSLPAANTFPTPPPPPSDGEMVQQALDDCIDSSSNPDEHPDQSITLADALGQTRGPSRFARHPSEPRQVRRVTGSHDLRSTEDSEGMVIVSPQPLRPGTFSETHTLLEPPNTQIGLVTFPSGPPTTLAAAPAAISPTVRTPIDSHSPNLEPPAANTAVLGPSPFSRDMHNAVRTMSVIRAAMVADSDTEPTTDESSEGGVYDLGPAARMKLSDDGKTGRAASQELRRRSSIRSGNETLDENFCDPTLRPKNKAREPRTAGKPFGADVLGDSSRALNSNSPPGSSNAPGPRLLSGAPPTASPAGPSSAPYQSTSLHLPAGALQMYEDQDRAVQGVPLPRGTRLGPTTGDLNEFGYEWHTLEAEAGSDDEHDQRSHSLEAGRQRQNASVPHNHSDDESENSCVIPLRKAYEQQLHWYEGDENRPPPSETFRRMDGGTPAGPAGQPFEHERTVACLEGRAAPHRSPDRRAGEDADGGSVFTRYRSAYDSDSNSNPELRARLQRSSVRCGHGRLLRELEGRHENEVVPESLMITQPQDDDDSRHENEVATQSLYITQPQAGDTPSPSSSGPSIHQRDSLQGGSTVDRVQGMLDSMLLCHTQDEKDGSHGDNASQRSALPAPLSPPASGPAAPNGRVYQRRESRQDALAGLNPRVQRGAFHLPVSPADHERGELCTSQRSSPETVLGDFMAQSLAPPCPAAHAAGIVPVVPRPKSLSRRRDALPGADEKVSKRSSLSNLLLGRDRKRKGLTLLQIDSGPEYAARDPSVEQPRRPTVRATLSGGLIRDGVSIMPTGTRYETAQFPGFDYLPSDDASPRLATGPAAGQDLSQIYQRLADMALRLGQLGMHARIWRQHNHYMEEIIPSEVPAATSTWTQSASLASILPAPTQPGPLGNTLALDTRIDGTVPRTCNLSLALPRVRWTLEQLQGMRDIGIKPYPHREARRPSFIRNETTGALTGYYALQPNTALDRLGTRLTYLTAEAVLELRALATVLSDMSRQTAAEHWRLQCYLRVLTLGWQDGVQGYAAAQETEWNAEPIQHWHAVMESVTAHMNRLHQTTGLPSDGRLARGIAHMVEEARKTKESEAVWYDGEFEESTTLGKIKEHLLAKAGKLRVPIPRRRRSSTQDTARLSRRAPGNDYDYARVPIRRRSGRNQQRFPIRAHVRGTTPPRDPEPVLEPEVADTDVVLARADLPQQEMAVLDATTGLLTWQPNPDYHAMLQQVVAEERLRSRRQPQRTRPAGRSLVQMERPREQVAITVADDALRRTQGRPPRSQRLGSAAREARIARNAPIDPLREYFDPMDDEAAAVAIVRGNEFLPRGAFTAGLARMRVRLVAEERIMEVREASVRAEVVRIVKTGRVASNDEYLRQAAASGAAAERQALKREAREVVRDAAGTVEPQHHQTEVHENAAEGQLSTGASSSVYSREVTYPPLQSLPLFVTSLPTSPGIFERAEIALRSPRQARRANGLRRVRYQTKTNRQSIILLDHIQMLFATPRRPNILHIRLLRPSK</sequence>
<feature type="region of interest" description="Disordered" evidence="1">
    <location>
        <begin position="942"/>
        <end position="970"/>
    </location>
</feature>
<feature type="region of interest" description="Disordered" evidence="1">
    <location>
        <begin position="1507"/>
        <end position="1527"/>
    </location>
</feature>
<feature type="region of interest" description="Disordered" evidence="1">
    <location>
        <begin position="1785"/>
        <end position="1807"/>
    </location>
</feature>
<evidence type="ECO:0000256" key="1">
    <source>
        <dbReference type="SAM" id="MobiDB-lite"/>
    </source>
</evidence>
<feature type="region of interest" description="Disordered" evidence="1">
    <location>
        <begin position="78"/>
        <end position="168"/>
    </location>
</feature>
<feature type="region of interest" description="Disordered" evidence="1">
    <location>
        <begin position="755"/>
        <end position="789"/>
    </location>
</feature>
<protein>
    <submittedName>
        <fullName evidence="2">Uncharacterized protein</fullName>
    </submittedName>
</protein>
<feature type="region of interest" description="Disordered" evidence="1">
    <location>
        <begin position="576"/>
        <end position="704"/>
    </location>
</feature>
<feature type="region of interest" description="Disordered" evidence="1">
    <location>
        <begin position="808"/>
        <end position="835"/>
    </location>
</feature>
<organism evidence="2 3">
    <name type="scientific">Meristemomyces frigidus</name>
    <dbReference type="NCBI Taxonomy" id="1508187"/>
    <lineage>
        <taxon>Eukaryota</taxon>
        <taxon>Fungi</taxon>
        <taxon>Dikarya</taxon>
        <taxon>Ascomycota</taxon>
        <taxon>Pezizomycotina</taxon>
        <taxon>Dothideomycetes</taxon>
        <taxon>Dothideomycetidae</taxon>
        <taxon>Mycosphaerellales</taxon>
        <taxon>Teratosphaeriaceae</taxon>
        <taxon>Meristemomyces</taxon>
    </lineage>
</organism>
<feature type="compositionally biased region" description="Basic and acidic residues" evidence="1">
    <location>
        <begin position="454"/>
        <end position="474"/>
    </location>
</feature>
<feature type="compositionally biased region" description="Basic and acidic residues" evidence="1">
    <location>
        <begin position="1788"/>
        <end position="1799"/>
    </location>
</feature>
<proteinExistence type="predicted"/>
<feature type="region of interest" description="Disordered" evidence="1">
    <location>
        <begin position="446"/>
        <end position="487"/>
    </location>
</feature>
<evidence type="ECO:0000313" key="2">
    <source>
        <dbReference type="EMBL" id="KAK5110567.1"/>
    </source>
</evidence>
<gene>
    <name evidence="2" type="ORF">LTR62_005760</name>
</gene>
<feature type="compositionally biased region" description="Acidic residues" evidence="1">
    <location>
        <begin position="578"/>
        <end position="588"/>
    </location>
</feature>
<feature type="compositionally biased region" description="Basic and acidic residues" evidence="1">
    <location>
        <begin position="93"/>
        <end position="118"/>
    </location>
</feature>
<name>A0AAN7YF42_9PEZI</name>
<feature type="compositionally biased region" description="Acidic residues" evidence="1">
    <location>
        <begin position="78"/>
        <end position="92"/>
    </location>
</feature>
<evidence type="ECO:0000313" key="3">
    <source>
        <dbReference type="Proteomes" id="UP001310890"/>
    </source>
</evidence>
<comment type="caution">
    <text evidence="2">The sequence shown here is derived from an EMBL/GenBank/DDBJ whole genome shotgun (WGS) entry which is preliminary data.</text>
</comment>
<feature type="region of interest" description="Disordered" evidence="1">
    <location>
        <begin position="989"/>
        <end position="1031"/>
    </location>
</feature>
<dbReference type="EMBL" id="JAVRRL010000048">
    <property type="protein sequence ID" value="KAK5110567.1"/>
    <property type="molecule type" value="Genomic_DNA"/>
</dbReference>
<feature type="compositionally biased region" description="Basic and acidic residues" evidence="1">
    <location>
        <begin position="761"/>
        <end position="772"/>
    </location>
</feature>
<feature type="compositionally biased region" description="Basic and acidic residues" evidence="1">
    <location>
        <begin position="294"/>
        <end position="308"/>
    </location>
</feature>
<accession>A0AAN7YF42</accession>
<dbReference type="Proteomes" id="UP001310890">
    <property type="component" value="Unassembled WGS sequence"/>
</dbReference>
<feature type="compositionally biased region" description="Low complexity" evidence="1">
    <location>
        <begin position="668"/>
        <end position="700"/>
    </location>
</feature>
<reference evidence="2" key="1">
    <citation type="submission" date="2023-08" db="EMBL/GenBank/DDBJ databases">
        <title>Black Yeasts Isolated from many extreme environments.</title>
        <authorList>
            <person name="Coleine C."/>
            <person name="Stajich J.E."/>
            <person name="Selbmann L."/>
        </authorList>
    </citation>
    <scope>NUCLEOTIDE SEQUENCE</scope>
    <source>
        <strain evidence="2">CCFEE 5401</strain>
    </source>
</reference>